<comment type="subunit">
    <text evidence="6">Binds the target DNA as a monomer.</text>
</comment>
<evidence type="ECO:0000313" key="11">
    <source>
        <dbReference type="EMBL" id="PIA32629.1"/>
    </source>
</evidence>
<evidence type="ECO:0000256" key="6">
    <source>
        <dbReference type="ARBA" id="ARBA00061767"/>
    </source>
</evidence>
<evidence type="ECO:0000259" key="10">
    <source>
        <dbReference type="PROSITE" id="PS51294"/>
    </source>
</evidence>
<dbReference type="GO" id="GO:0000976">
    <property type="term" value="F:transcription cis-regulatory region binding"/>
    <property type="evidence" value="ECO:0007669"/>
    <property type="project" value="TreeGrafter"/>
</dbReference>
<feature type="region of interest" description="Disordered" evidence="8">
    <location>
        <begin position="273"/>
        <end position="324"/>
    </location>
</feature>
<dbReference type="EMBL" id="KZ305061">
    <property type="protein sequence ID" value="PIA32629.1"/>
    <property type="molecule type" value="Genomic_DNA"/>
</dbReference>
<dbReference type="FunCoup" id="A0A2G5CMZ8">
    <property type="interactions" value="17"/>
</dbReference>
<dbReference type="GO" id="GO:0000160">
    <property type="term" value="P:phosphorelay signal transduction system"/>
    <property type="evidence" value="ECO:0007669"/>
    <property type="project" value="InterPro"/>
</dbReference>
<dbReference type="EMBL" id="KZ305061">
    <property type="protein sequence ID" value="PIA32627.1"/>
    <property type="molecule type" value="Genomic_DNA"/>
</dbReference>
<dbReference type="PANTHER" id="PTHR31312">
    <property type="entry name" value="TRANSCRIPTION ACTIVATOR GLK1"/>
    <property type="match status" value="1"/>
</dbReference>
<evidence type="ECO:0000256" key="2">
    <source>
        <dbReference type="ARBA" id="ARBA00023015"/>
    </source>
</evidence>
<dbReference type="InterPro" id="IPR001005">
    <property type="entry name" value="SANT/Myb"/>
</dbReference>
<dbReference type="NCBIfam" id="TIGR01557">
    <property type="entry name" value="myb_SHAQKYF"/>
    <property type="match status" value="1"/>
</dbReference>
<evidence type="ECO:0000313" key="12">
    <source>
        <dbReference type="Proteomes" id="UP000230069"/>
    </source>
</evidence>
<dbReference type="EMBL" id="KZ305061">
    <property type="protein sequence ID" value="PIA32625.1"/>
    <property type="molecule type" value="Genomic_DNA"/>
</dbReference>
<dbReference type="Gene3D" id="1.10.10.60">
    <property type="entry name" value="Homeodomain-like"/>
    <property type="match status" value="1"/>
</dbReference>
<dbReference type="Gene3D" id="3.40.50.2300">
    <property type="match status" value="1"/>
</dbReference>
<feature type="domain" description="HTH myb-type" evidence="10">
    <location>
        <begin position="321"/>
        <end position="380"/>
    </location>
</feature>
<feature type="region of interest" description="Disordered" evidence="8">
    <location>
        <begin position="177"/>
        <end position="199"/>
    </location>
</feature>
<dbReference type="AlphaFoldDB" id="A0A2G5CMZ8"/>
<dbReference type="FunFam" id="3.40.50.2300:FF:000206">
    <property type="entry name" value="Two-component response regulator-like APRR2"/>
    <property type="match status" value="1"/>
</dbReference>
<evidence type="ECO:0000256" key="8">
    <source>
        <dbReference type="SAM" id="MobiDB-lite"/>
    </source>
</evidence>
<evidence type="ECO:0000259" key="9">
    <source>
        <dbReference type="PROSITE" id="PS50110"/>
    </source>
</evidence>
<protein>
    <recommendedName>
        <fullName evidence="13">HTH myb-type domain-containing protein</fullName>
    </recommendedName>
</protein>
<dbReference type="InterPro" id="IPR044825">
    <property type="entry name" value="GLK1/2-like"/>
</dbReference>
<organism evidence="11 12">
    <name type="scientific">Aquilegia coerulea</name>
    <name type="common">Rocky mountain columbine</name>
    <dbReference type="NCBI Taxonomy" id="218851"/>
    <lineage>
        <taxon>Eukaryota</taxon>
        <taxon>Viridiplantae</taxon>
        <taxon>Streptophyta</taxon>
        <taxon>Embryophyta</taxon>
        <taxon>Tracheophyta</taxon>
        <taxon>Spermatophyta</taxon>
        <taxon>Magnoliopsida</taxon>
        <taxon>Ranunculales</taxon>
        <taxon>Ranunculaceae</taxon>
        <taxon>Thalictroideae</taxon>
        <taxon>Aquilegia</taxon>
    </lineage>
</organism>
<dbReference type="InterPro" id="IPR006447">
    <property type="entry name" value="Myb_dom_plants"/>
</dbReference>
<dbReference type="FunFam" id="1.10.10.60:FF:000007">
    <property type="entry name" value="Two-component response regulator"/>
    <property type="match status" value="1"/>
</dbReference>
<reference evidence="11 12" key="1">
    <citation type="submission" date="2017-09" db="EMBL/GenBank/DDBJ databases">
        <title>WGS assembly of Aquilegia coerulea Goldsmith.</title>
        <authorList>
            <person name="Hodges S."/>
            <person name="Kramer E."/>
            <person name="Nordborg M."/>
            <person name="Tomkins J."/>
            <person name="Borevitz J."/>
            <person name="Derieg N."/>
            <person name="Yan J."/>
            <person name="Mihaltcheva S."/>
            <person name="Hayes R.D."/>
            <person name="Rokhsar D."/>
        </authorList>
    </citation>
    <scope>NUCLEOTIDE SEQUENCE [LARGE SCALE GENOMIC DNA]</scope>
    <source>
        <strain evidence="12">cv. Goldsmith</strain>
    </source>
</reference>
<name>A0A2G5CMZ8_AQUCA</name>
<dbReference type="STRING" id="218851.A0A2G5CMZ8"/>
<dbReference type="InterPro" id="IPR001789">
    <property type="entry name" value="Sig_transdc_resp-reg_receiver"/>
</dbReference>
<gene>
    <name evidence="11" type="ORF">AQUCO_04400072v1</name>
</gene>
<evidence type="ECO:0000256" key="1">
    <source>
        <dbReference type="ARBA" id="ARBA00004123"/>
    </source>
</evidence>
<dbReference type="SUPFAM" id="SSF52172">
    <property type="entry name" value="CheY-like"/>
    <property type="match status" value="1"/>
</dbReference>
<dbReference type="PANTHER" id="PTHR31312:SF4">
    <property type="entry name" value="TWO-COMPONENT RESPONSE REGULATOR-LIKE APRR2"/>
    <property type="match status" value="1"/>
</dbReference>
<dbReference type="GO" id="GO:0005634">
    <property type="term" value="C:nucleus"/>
    <property type="evidence" value="ECO:0007669"/>
    <property type="project" value="UniProtKB-SubCell"/>
</dbReference>
<dbReference type="GO" id="GO:0003700">
    <property type="term" value="F:DNA-binding transcription factor activity"/>
    <property type="evidence" value="ECO:0007669"/>
    <property type="project" value="InterPro"/>
</dbReference>
<proteinExistence type="predicted"/>
<accession>A0A2G5CMZ8</accession>
<keyword evidence="5" id="KW-0539">Nucleus</keyword>
<dbReference type="SUPFAM" id="SSF46689">
    <property type="entry name" value="Homeodomain-like"/>
    <property type="match status" value="1"/>
</dbReference>
<comment type="caution">
    <text evidence="7">Lacks conserved residue(s) required for the propagation of feature annotation.</text>
</comment>
<dbReference type="Proteomes" id="UP000230069">
    <property type="component" value="Unassembled WGS sequence"/>
</dbReference>
<feature type="compositionally biased region" description="Polar residues" evidence="8">
    <location>
        <begin position="177"/>
        <end position="192"/>
    </location>
</feature>
<dbReference type="InterPro" id="IPR017930">
    <property type="entry name" value="Myb_dom"/>
</dbReference>
<evidence type="ECO:0000256" key="4">
    <source>
        <dbReference type="ARBA" id="ARBA00023163"/>
    </source>
</evidence>
<dbReference type="InterPro" id="IPR009057">
    <property type="entry name" value="Homeodomain-like_sf"/>
</dbReference>
<dbReference type="InterPro" id="IPR011006">
    <property type="entry name" value="CheY-like_superfamily"/>
</dbReference>
<dbReference type="PROSITE" id="PS51294">
    <property type="entry name" value="HTH_MYB"/>
    <property type="match status" value="1"/>
</dbReference>
<keyword evidence="12" id="KW-1185">Reference proteome</keyword>
<keyword evidence="3" id="KW-0238">DNA-binding</keyword>
<dbReference type="PROSITE" id="PS50110">
    <property type="entry name" value="RESPONSE_REGULATORY"/>
    <property type="match status" value="1"/>
</dbReference>
<feature type="domain" description="Response regulatory" evidence="9">
    <location>
        <begin position="19"/>
        <end position="132"/>
    </location>
</feature>
<keyword evidence="2" id="KW-0805">Transcription regulation</keyword>
<evidence type="ECO:0008006" key="13">
    <source>
        <dbReference type="Google" id="ProtNLM"/>
    </source>
</evidence>
<dbReference type="Pfam" id="PF00249">
    <property type="entry name" value="Myb_DNA-binding"/>
    <property type="match status" value="1"/>
</dbReference>
<evidence type="ECO:0000256" key="3">
    <source>
        <dbReference type="ARBA" id="ARBA00023125"/>
    </source>
</evidence>
<comment type="subcellular location">
    <subcellularLocation>
        <location evidence="1">Nucleus</location>
    </subcellularLocation>
</comment>
<dbReference type="OrthoDB" id="1907052at2759"/>
<evidence type="ECO:0000256" key="5">
    <source>
        <dbReference type="ARBA" id="ARBA00023242"/>
    </source>
</evidence>
<sequence>MVCTADDLLGWKDFPKGLKVLLLKEDGISATEIKSKLEEMDYIVSTLFNLDDALMEISNKPGSFHVAIVEVSTNNQHECFKFLETARDLPTIMISNIQCLSTMMKCIALGAAEFLQQPLSEDKLRNIWQHVVHKAFNAKESDLTKSLKPIKDTVVSMLQLPRETNDTEDYNLLETENSAQSRECENEQSTVSDKFPAPSTPQLKQGCRFSDDGDCQDHTNFLVDKAHRGIEGESKSVDTTCNYLVAETTSDNSLAEVTVTVDPSTTASEAMIKEEDSLENSRSGSSLVSHPQRKENKTDSISEVKNPRRASLHPNPCGKKSNRKMKVDWTPDLHKRFVQAVEQLGVDQAIPSRILDLMKVEGLTRHNVASHLQKYRMQRRHIAPKDDDRRWQHPRDSIQRVYPQKPIMAYPPYHPNHGFSTNQFYPVWGHPSNHLQNIQMWGHPGFHTWHPGMHADAWGRPILPLSQGPYSNYPQNASGFQNVYAYEDNNNVPKNSFDFNPAEEVIDKVVREAINKPWLPLPLGLKPPSTEMVLSELHRQGICNIPPHNQC</sequence>
<evidence type="ECO:0000256" key="7">
    <source>
        <dbReference type="PROSITE-ProRule" id="PRU00169"/>
    </source>
</evidence>
<feature type="compositionally biased region" description="Polar residues" evidence="8">
    <location>
        <begin position="280"/>
        <end position="289"/>
    </location>
</feature>
<feature type="compositionally biased region" description="Basic and acidic residues" evidence="8">
    <location>
        <begin position="292"/>
        <end position="306"/>
    </location>
</feature>
<keyword evidence="4" id="KW-0804">Transcription</keyword>
<dbReference type="GO" id="GO:0045893">
    <property type="term" value="P:positive regulation of DNA-templated transcription"/>
    <property type="evidence" value="ECO:0007669"/>
    <property type="project" value="InterPro"/>
</dbReference>